<proteinExistence type="predicted"/>
<dbReference type="Proteomes" id="UP000030104">
    <property type="component" value="Unassembled WGS sequence"/>
</dbReference>
<keyword evidence="3" id="KW-1185">Reference proteome</keyword>
<comment type="caution">
    <text evidence="2">The sequence shown here is derived from an EMBL/GenBank/DDBJ whole genome shotgun (WGS) entry which is preliminary data.</text>
</comment>
<protein>
    <submittedName>
        <fullName evidence="2">Uncharacterized protein</fullName>
    </submittedName>
</protein>
<dbReference type="HOGENOM" id="CLU_1778119_0_0_1"/>
<evidence type="ECO:0000313" key="2">
    <source>
        <dbReference type="EMBL" id="KGO74288.1"/>
    </source>
</evidence>
<dbReference type="OrthoDB" id="5350472at2759"/>
<name>A0A0A2L512_PENIT</name>
<dbReference type="AlphaFoldDB" id="A0A0A2L512"/>
<organism evidence="2 3">
    <name type="scientific">Penicillium italicum</name>
    <name type="common">Blue mold</name>
    <dbReference type="NCBI Taxonomy" id="40296"/>
    <lineage>
        <taxon>Eukaryota</taxon>
        <taxon>Fungi</taxon>
        <taxon>Dikarya</taxon>
        <taxon>Ascomycota</taxon>
        <taxon>Pezizomycotina</taxon>
        <taxon>Eurotiomycetes</taxon>
        <taxon>Eurotiomycetidae</taxon>
        <taxon>Eurotiales</taxon>
        <taxon>Aspergillaceae</taxon>
        <taxon>Penicillium</taxon>
    </lineage>
</organism>
<feature type="compositionally biased region" description="Polar residues" evidence="1">
    <location>
        <begin position="8"/>
        <end position="20"/>
    </location>
</feature>
<dbReference type="EMBL" id="JQGA01000665">
    <property type="protein sequence ID" value="KGO74288.1"/>
    <property type="molecule type" value="Genomic_DNA"/>
</dbReference>
<accession>A0A0A2L512</accession>
<sequence length="146" mass="16414">MSPPGISTPPSVTQSPAKSPANNFIMPVSMDLVIVLGRIPENFQFTVPPGWTSTPPSPVYHEEWEGIDSEGQIIARCYGLEPGQPVMEDDQAWVTIFRSGDKFYLWERMDDEVYEIVSRDIAEIAFVISQSELRELARVPLARIEC</sequence>
<evidence type="ECO:0000256" key="1">
    <source>
        <dbReference type="SAM" id="MobiDB-lite"/>
    </source>
</evidence>
<gene>
    <name evidence="2" type="ORF">PITC_031390</name>
</gene>
<reference evidence="2 3" key="1">
    <citation type="journal article" date="2015" name="Mol. Plant Microbe Interact.">
        <title>Genome, transcriptome, and functional analyses of Penicillium expansum provide new insights into secondary metabolism and pathogenicity.</title>
        <authorList>
            <person name="Ballester A.R."/>
            <person name="Marcet-Houben M."/>
            <person name="Levin E."/>
            <person name="Sela N."/>
            <person name="Selma-Lazaro C."/>
            <person name="Carmona L."/>
            <person name="Wisniewski M."/>
            <person name="Droby S."/>
            <person name="Gonzalez-Candelas L."/>
            <person name="Gabaldon T."/>
        </authorList>
    </citation>
    <scope>NUCLEOTIDE SEQUENCE [LARGE SCALE GENOMIC DNA]</scope>
    <source>
        <strain evidence="2 3">PHI-1</strain>
    </source>
</reference>
<feature type="region of interest" description="Disordered" evidence="1">
    <location>
        <begin position="1"/>
        <end position="20"/>
    </location>
</feature>
<dbReference type="PhylomeDB" id="A0A0A2L512"/>
<evidence type="ECO:0000313" key="3">
    <source>
        <dbReference type="Proteomes" id="UP000030104"/>
    </source>
</evidence>